<feature type="region of interest" description="Disordered" evidence="1">
    <location>
        <begin position="15"/>
        <end position="52"/>
    </location>
</feature>
<dbReference type="AlphaFoldDB" id="A0A836LH95"/>
<evidence type="ECO:0000313" key="2">
    <source>
        <dbReference type="EMBL" id="KAG5509840.1"/>
    </source>
</evidence>
<name>A0A836LH95_9TRYP</name>
<dbReference type="Proteomes" id="UP000674318">
    <property type="component" value="Unassembled WGS sequence"/>
</dbReference>
<feature type="compositionally biased region" description="Basic and acidic residues" evidence="1">
    <location>
        <begin position="249"/>
        <end position="265"/>
    </location>
</feature>
<gene>
    <name evidence="2" type="ORF">JKF63_07485</name>
</gene>
<dbReference type="OrthoDB" id="266276at2759"/>
<feature type="region of interest" description="Disordered" evidence="1">
    <location>
        <begin position="377"/>
        <end position="396"/>
    </location>
</feature>
<dbReference type="GeneID" id="94293499"/>
<comment type="caution">
    <text evidence="2">The sequence shown here is derived from an EMBL/GenBank/DDBJ whole genome shotgun (WGS) entry which is preliminary data.</text>
</comment>
<protein>
    <submittedName>
        <fullName evidence="2">Uncharacterized protein</fullName>
    </submittedName>
</protein>
<keyword evidence="3" id="KW-1185">Reference proteome</keyword>
<dbReference type="KEGG" id="phet:94293499"/>
<accession>A0A836LH95</accession>
<sequence length="476" mass="49729">MFAALSWLLDLDEGRSASSSSTCSRDSHCDSSGSDADGKVDQPATRTTYSDAGGHVQVELNIASVMGAALVGSPSEAAPFPSSTVYSSPPPRQVEDSFADLDARKVTLFASSSCEEPVYGVGPLADLLEGQGVAPASSASPSSLKTLPQWSLRGYANEAVSLSPIASPAHASESTTAVCTTPSARHEAQRPLLVREGVTLSACLSSPDRGTPCAAAEREEAVPRGWVSSANEAGSRRQAGALQGFSASRGEHTARDGIEGQENDHWVPDAKSKEVQLVRRAMRVALMASTRPCAPADVPPHQSNPFFEITAGAAVSDDSTRCARWQPQPELSLSVARASELVPLACAAGAPNGAPAFMGGALRQRSAEELLNTAAAAPHNEDDARGGEDSRSTSPLTCASVGTALRDSHLVKSMQDTPTRDDLDVVHLANGLVTVTCMNSHQCHQKDPPSPLLTSSAAAPPFMALFYSKKPHFDFS</sequence>
<organism evidence="2 3">
    <name type="scientific">Porcisia hertigi</name>
    <dbReference type="NCBI Taxonomy" id="2761500"/>
    <lineage>
        <taxon>Eukaryota</taxon>
        <taxon>Discoba</taxon>
        <taxon>Euglenozoa</taxon>
        <taxon>Kinetoplastea</taxon>
        <taxon>Metakinetoplastina</taxon>
        <taxon>Trypanosomatida</taxon>
        <taxon>Trypanosomatidae</taxon>
        <taxon>Leishmaniinae</taxon>
        <taxon>Porcisia</taxon>
    </lineage>
</organism>
<evidence type="ECO:0000313" key="3">
    <source>
        <dbReference type="Proteomes" id="UP000674318"/>
    </source>
</evidence>
<dbReference type="EMBL" id="JAFJZO010000012">
    <property type="protein sequence ID" value="KAG5509840.1"/>
    <property type="molecule type" value="Genomic_DNA"/>
</dbReference>
<dbReference type="RefSeq" id="XP_067758847.1">
    <property type="nucleotide sequence ID" value="XM_067903422.1"/>
</dbReference>
<proteinExistence type="predicted"/>
<feature type="region of interest" description="Disordered" evidence="1">
    <location>
        <begin position="227"/>
        <end position="265"/>
    </location>
</feature>
<reference evidence="2 3" key="1">
    <citation type="submission" date="2021-02" db="EMBL/GenBank/DDBJ databases">
        <title>Porcisia hertigi Genome sequencing and assembly.</title>
        <authorList>
            <person name="Almutairi H."/>
            <person name="Gatherer D."/>
        </authorList>
    </citation>
    <scope>NUCLEOTIDE SEQUENCE [LARGE SCALE GENOMIC DNA]</scope>
    <source>
        <strain evidence="2 3">C119</strain>
    </source>
</reference>
<evidence type="ECO:0000256" key="1">
    <source>
        <dbReference type="SAM" id="MobiDB-lite"/>
    </source>
</evidence>
<feature type="compositionally biased region" description="Basic and acidic residues" evidence="1">
    <location>
        <begin position="379"/>
        <end position="391"/>
    </location>
</feature>